<keyword evidence="2 5" id="KW-0808">Transferase</keyword>
<keyword evidence="5" id="KW-0963">Cytoplasm</keyword>
<comment type="catalytic activity">
    <reaction evidence="5">
        <text>3-deoxy-alpha-D-manno-oct-2-ulosonate + CTP = CMP-3-deoxy-beta-D-manno-octulosonate + diphosphate</text>
        <dbReference type="Rhea" id="RHEA:23448"/>
        <dbReference type="ChEBI" id="CHEBI:33019"/>
        <dbReference type="ChEBI" id="CHEBI:37563"/>
        <dbReference type="ChEBI" id="CHEBI:85986"/>
        <dbReference type="ChEBI" id="CHEBI:85987"/>
        <dbReference type="EC" id="2.7.7.38"/>
    </reaction>
</comment>
<protein>
    <recommendedName>
        <fullName evidence="5">3-deoxy-manno-octulosonate cytidylyltransferase</fullName>
        <ecNumber evidence="5">2.7.7.38</ecNumber>
    </recommendedName>
    <alternativeName>
        <fullName evidence="5">CMP-2-keto-3-deoxyoctulosonic acid synthase</fullName>
        <shortName evidence="5">CKS</shortName>
        <shortName evidence="5">CMP-KDO synthase</shortName>
    </alternativeName>
</protein>
<dbReference type="HAMAP" id="MF_00057">
    <property type="entry name" value="KdsB"/>
    <property type="match status" value="1"/>
</dbReference>
<sequence length="256" mass="27934">MSEGAYKVVIPARHGASRLPGKPLLDIGGRPLVAHVWERARASRATEVVVATDDARVAAACREFGAEVAMTSNAHRSGSDRVAEVIRARGWGADDIVVNLQGDEPCMPPGLIDRVAADLAALAGVGVATLAYPITDRDQLFDPHVVKVVTDAQGFALFFSRAPIPWHRDEFLRNQSHLPDKVPFLRHIGLYAYRAGFLQQYVDWPPAPLEVAESLEQLRILWHGERIHVSLADEEPGPGVDTPADVAVVLRRLALE</sequence>
<dbReference type="Pfam" id="PF02348">
    <property type="entry name" value="CTP_transf_3"/>
    <property type="match status" value="1"/>
</dbReference>
<keyword evidence="3 5" id="KW-0548">Nucleotidyltransferase</keyword>
<gene>
    <name evidence="5 6" type="primary">kdsB</name>
    <name evidence="6" type="ORF">F2Q65_07245</name>
</gene>
<comment type="similarity">
    <text evidence="5">Belongs to the KdsB family.</text>
</comment>
<evidence type="ECO:0000256" key="4">
    <source>
        <dbReference type="ARBA" id="ARBA00022985"/>
    </source>
</evidence>
<dbReference type="GO" id="GO:0009103">
    <property type="term" value="P:lipopolysaccharide biosynthetic process"/>
    <property type="evidence" value="ECO:0007669"/>
    <property type="project" value="UniProtKB-UniRule"/>
</dbReference>
<dbReference type="SUPFAM" id="SSF53448">
    <property type="entry name" value="Nucleotide-diphospho-sugar transferases"/>
    <property type="match status" value="1"/>
</dbReference>
<dbReference type="Proteomes" id="UP000322981">
    <property type="component" value="Unassembled WGS sequence"/>
</dbReference>
<dbReference type="EC" id="2.7.7.38" evidence="5"/>
<evidence type="ECO:0000256" key="3">
    <source>
        <dbReference type="ARBA" id="ARBA00022695"/>
    </source>
</evidence>
<comment type="function">
    <text evidence="5">Activates KDO (a required 8-carbon sugar) for incorporation into bacterial lipopolysaccharide in Gram-negative bacteria.</text>
</comment>
<reference evidence="6 7" key="1">
    <citation type="submission" date="2019-09" db="EMBL/GenBank/DDBJ databases">
        <title>Whole-genome sequence of the purple sulfur bacterium Thiohalocapsa marina DSM 19078.</title>
        <authorList>
            <person name="Kyndt J.A."/>
            <person name="Meyer T.E."/>
        </authorList>
    </citation>
    <scope>NUCLEOTIDE SEQUENCE [LARGE SCALE GENOMIC DNA]</scope>
    <source>
        <strain evidence="6 7">DSM 19078</strain>
    </source>
</reference>
<dbReference type="GO" id="GO:0016020">
    <property type="term" value="C:membrane"/>
    <property type="evidence" value="ECO:0007669"/>
    <property type="project" value="UniProtKB-SubCell"/>
</dbReference>
<dbReference type="InterPro" id="IPR003329">
    <property type="entry name" value="Cytidylyl_trans"/>
</dbReference>
<dbReference type="InterPro" id="IPR004528">
    <property type="entry name" value="KdsB"/>
</dbReference>
<dbReference type="NCBIfam" id="NF003952">
    <property type="entry name" value="PRK05450.1-5"/>
    <property type="match status" value="1"/>
</dbReference>
<dbReference type="PANTHER" id="PTHR42866:SF2">
    <property type="entry name" value="3-DEOXY-MANNO-OCTULOSONATE CYTIDYLYLTRANSFERASE, MITOCHONDRIAL"/>
    <property type="match status" value="1"/>
</dbReference>
<comment type="pathway">
    <text evidence="5">Nucleotide-sugar biosynthesis; CMP-3-deoxy-D-manno-octulosonate biosynthesis; CMP-3-deoxy-D-manno-octulosonate from 3-deoxy-D-manno-octulosonate and CTP: step 1/1.</text>
</comment>
<keyword evidence="4 5" id="KW-0448">Lipopolysaccharide biosynthesis</keyword>
<comment type="subcellular location">
    <subcellularLocation>
        <location evidence="5">Cytoplasm</location>
    </subcellularLocation>
    <subcellularLocation>
        <location evidence="1">Membrane</location>
    </subcellularLocation>
</comment>
<evidence type="ECO:0000256" key="1">
    <source>
        <dbReference type="ARBA" id="ARBA00004370"/>
    </source>
</evidence>
<dbReference type="PANTHER" id="PTHR42866">
    <property type="entry name" value="3-DEOXY-MANNO-OCTULOSONATE CYTIDYLYLTRANSFERASE"/>
    <property type="match status" value="1"/>
</dbReference>
<accession>A0A5M8FLZ1</accession>
<dbReference type="GO" id="GO:0005829">
    <property type="term" value="C:cytosol"/>
    <property type="evidence" value="ECO:0007669"/>
    <property type="project" value="TreeGrafter"/>
</dbReference>
<dbReference type="GO" id="GO:0033468">
    <property type="term" value="P:CMP-keto-3-deoxy-D-manno-octulosonic acid biosynthetic process"/>
    <property type="evidence" value="ECO:0007669"/>
    <property type="project" value="UniProtKB-UniRule"/>
</dbReference>
<keyword evidence="7" id="KW-1185">Reference proteome</keyword>
<dbReference type="FunFam" id="3.90.550.10:FF:000011">
    <property type="entry name" value="3-deoxy-manno-octulosonate cytidylyltransferase"/>
    <property type="match status" value="1"/>
</dbReference>
<evidence type="ECO:0000256" key="2">
    <source>
        <dbReference type="ARBA" id="ARBA00022679"/>
    </source>
</evidence>
<dbReference type="EMBL" id="VWXX01000007">
    <property type="protein sequence ID" value="KAA6185789.1"/>
    <property type="molecule type" value="Genomic_DNA"/>
</dbReference>
<dbReference type="InterPro" id="IPR029044">
    <property type="entry name" value="Nucleotide-diphossugar_trans"/>
</dbReference>
<dbReference type="AlphaFoldDB" id="A0A5M8FLZ1"/>
<dbReference type="NCBIfam" id="TIGR00466">
    <property type="entry name" value="kdsB"/>
    <property type="match status" value="1"/>
</dbReference>
<organism evidence="6 7">
    <name type="scientific">Thiohalocapsa marina</name>
    <dbReference type="NCBI Taxonomy" id="424902"/>
    <lineage>
        <taxon>Bacteria</taxon>
        <taxon>Pseudomonadati</taxon>
        <taxon>Pseudomonadota</taxon>
        <taxon>Gammaproteobacteria</taxon>
        <taxon>Chromatiales</taxon>
        <taxon>Chromatiaceae</taxon>
        <taxon>Thiohalocapsa</taxon>
    </lineage>
</organism>
<dbReference type="NCBIfam" id="NF003950">
    <property type="entry name" value="PRK05450.1-3"/>
    <property type="match status" value="1"/>
</dbReference>
<name>A0A5M8FLZ1_9GAMM</name>
<dbReference type="UniPathway" id="UPA00358">
    <property type="reaction ID" value="UER00476"/>
</dbReference>
<dbReference type="GO" id="GO:0008690">
    <property type="term" value="F:3-deoxy-manno-octulosonate cytidylyltransferase activity"/>
    <property type="evidence" value="ECO:0007669"/>
    <property type="project" value="UniProtKB-UniRule"/>
</dbReference>
<proteinExistence type="inferred from homology"/>
<dbReference type="RefSeq" id="WP_150091901.1">
    <property type="nucleotide sequence ID" value="NZ_JBFUOH010000048.1"/>
</dbReference>
<dbReference type="OrthoDB" id="9815559at2"/>
<comment type="caution">
    <text evidence="6">The sequence shown here is derived from an EMBL/GenBank/DDBJ whole genome shotgun (WGS) entry which is preliminary data.</text>
</comment>
<evidence type="ECO:0000313" key="7">
    <source>
        <dbReference type="Proteomes" id="UP000322981"/>
    </source>
</evidence>
<evidence type="ECO:0000313" key="6">
    <source>
        <dbReference type="EMBL" id="KAA6185789.1"/>
    </source>
</evidence>
<evidence type="ECO:0000256" key="5">
    <source>
        <dbReference type="HAMAP-Rule" id="MF_00057"/>
    </source>
</evidence>
<dbReference type="NCBIfam" id="NF009905">
    <property type="entry name" value="PRK13368.1"/>
    <property type="match status" value="1"/>
</dbReference>
<dbReference type="CDD" id="cd02517">
    <property type="entry name" value="CMP-KDO-Synthetase"/>
    <property type="match status" value="1"/>
</dbReference>
<dbReference type="Gene3D" id="3.90.550.10">
    <property type="entry name" value="Spore Coat Polysaccharide Biosynthesis Protein SpsA, Chain A"/>
    <property type="match status" value="1"/>
</dbReference>